<dbReference type="PANTHER" id="PTHR31170:SF17">
    <property type="match status" value="1"/>
</dbReference>
<name>A0A314ZCJ8_PRUYE</name>
<dbReference type="EMBL" id="PJQY01000216">
    <property type="protein sequence ID" value="PQQ15837.1"/>
    <property type="molecule type" value="Genomic_DNA"/>
</dbReference>
<protein>
    <submittedName>
        <fullName evidence="1">UPF0481 protein</fullName>
    </submittedName>
</protein>
<dbReference type="Pfam" id="PF03140">
    <property type="entry name" value="DUF247"/>
    <property type="match status" value="1"/>
</dbReference>
<evidence type="ECO:0000313" key="2">
    <source>
        <dbReference type="Proteomes" id="UP000250321"/>
    </source>
</evidence>
<dbReference type="STRING" id="2094558.A0A314ZCJ8"/>
<sequence>MKGIDEAANDIENPCDRFVLSMCKELDSLSPLSPLRCIYRVPERLRHGNDKAYTPQVVSIGPLHHGKRHLNAIEDNKKRYLRDFLSRTQVNVEYYVEKIKDQEARLRSYYAEPIAFTSDEF</sequence>
<organism evidence="1 2">
    <name type="scientific">Prunus yedoensis var. nudiflora</name>
    <dbReference type="NCBI Taxonomy" id="2094558"/>
    <lineage>
        <taxon>Eukaryota</taxon>
        <taxon>Viridiplantae</taxon>
        <taxon>Streptophyta</taxon>
        <taxon>Embryophyta</taxon>
        <taxon>Tracheophyta</taxon>
        <taxon>Spermatophyta</taxon>
        <taxon>Magnoliopsida</taxon>
        <taxon>eudicotyledons</taxon>
        <taxon>Gunneridae</taxon>
        <taxon>Pentapetalae</taxon>
        <taxon>rosids</taxon>
        <taxon>fabids</taxon>
        <taxon>Rosales</taxon>
        <taxon>Rosaceae</taxon>
        <taxon>Amygdaloideae</taxon>
        <taxon>Amygdaleae</taxon>
        <taxon>Prunus</taxon>
    </lineage>
</organism>
<dbReference type="OrthoDB" id="1385425at2759"/>
<accession>A0A314ZCJ8</accession>
<comment type="caution">
    <text evidence="1">The sequence shown here is derived from an EMBL/GenBank/DDBJ whole genome shotgun (WGS) entry which is preliminary data.</text>
</comment>
<reference evidence="1 2" key="1">
    <citation type="submission" date="2018-02" db="EMBL/GenBank/DDBJ databases">
        <title>Draft genome of wild Prunus yedoensis var. nudiflora.</title>
        <authorList>
            <person name="Baek S."/>
            <person name="Kim J.-H."/>
            <person name="Choi K."/>
            <person name="Kim G.-B."/>
            <person name="Cho A."/>
            <person name="Jang H."/>
            <person name="Shin C.-H."/>
            <person name="Yu H.-J."/>
            <person name="Mun J.-H."/>
        </authorList>
    </citation>
    <scope>NUCLEOTIDE SEQUENCE [LARGE SCALE GENOMIC DNA]</scope>
    <source>
        <strain evidence="2">cv. Jeju island</strain>
        <tissue evidence="1">Leaf</tissue>
    </source>
</reference>
<dbReference type="AlphaFoldDB" id="A0A314ZCJ8"/>
<gene>
    <name evidence="1" type="ORF">Pyn_19020</name>
</gene>
<dbReference type="PANTHER" id="PTHR31170">
    <property type="entry name" value="BNAC04G53230D PROTEIN"/>
    <property type="match status" value="1"/>
</dbReference>
<proteinExistence type="predicted"/>
<evidence type="ECO:0000313" key="1">
    <source>
        <dbReference type="EMBL" id="PQQ15837.1"/>
    </source>
</evidence>
<keyword evidence="2" id="KW-1185">Reference proteome</keyword>
<dbReference type="Proteomes" id="UP000250321">
    <property type="component" value="Unassembled WGS sequence"/>
</dbReference>
<dbReference type="InterPro" id="IPR004158">
    <property type="entry name" value="DUF247_pln"/>
</dbReference>